<evidence type="ECO:0000256" key="1">
    <source>
        <dbReference type="SAM" id="MobiDB-lite"/>
    </source>
</evidence>
<name>A0A6I6FN49_9ACTN</name>
<evidence type="ECO:0000313" key="3">
    <source>
        <dbReference type="Proteomes" id="UP000422572"/>
    </source>
</evidence>
<accession>A0A6I6FN49</accession>
<proteinExistence type="predicted"/>
<feature type="region of interest" description="Disordered" evidence="1">
    <location>
        <begin position="1"/>
        <end position="33"/>
    </location>
</feature>
<organism evidence="2 3">
    <name type="scientific">Streptomyces ficellus</name>
    <dbReference type="NCBI Taxonomy" id="1977088"/>
    <lineage>
        <taxon>Bacteria</taxon>
        <taxon>Bacillati</taxon>
        <taxon>Actinomycetota</taxon>
        <taxon>Actinomycetes</taxon>
        <taxon>Kitasatosporales</taxon>
        <taxon>Streptomycetaceae</taxon>
        <taxon>Streptomyces</taxon>
    </lineage>
</organism>
<dbReference type="EMBL" id="CP034279">
    <property type="protein sequence ID" value="QGV77776.1"/>
    <property type="molecule type" value="Genomic_DNA"/>
</dbReference>
<keyword evidence="3" id="KW-1185">Reference proteome</keyword>
<protein>
    <submittedName>
        <fullName evidence="2">Uncharacterized protein</fullName>
    </submittedName>
</protein>
<dbReference type="KEGG" id="sfic:EIZ62_05560"/>
<evidence type="ECO:0000313" key="2">
    <source>
        <dbReference type="EMBL" id="QGV77776.1"/>
    </source>
</evidence>
<dbReference type="AlphaFoldDB" id="A0A6I6FN49"/>
<dbReference type="Proteomes" id="UP000422572">
    <property type="component" value="Chromosome"/>
</dbReference>
<feature type="compositionally biased region" description="Low complexity" evidence="1">
    <location>
        <begin position="22"/>
        <end position="33"/>
    </location>
</feature>
<reference evidence="2 3" key="1">
    <citation type="submission" date="2018-12" db="EMBL/GenBank/DDBJ databases">
        <title>Complete genome sequence of Streptomyces ficellus NRRL8067, the producer of ficellomycin, feldamycin and nojirimycin.</title>
        <authorList>
            <person name="Zhang H."/>
            <person name="Yue R."/>
            <person name="Liu Y."/>
            <person name="Li M."/>
            <person name="Mu H."/>
            <person name="Zhang J."/>
        </authorList>
    </citation>
    <scope>NUCLEOTIDE SEQUENCE [LARGE SCALE GENOMIC DNA]</scope>
    <source>
        <strain evidence="2 3">NRRL 8067</strain>
    </source>
</reference>
<gene>
    <name evidence="2" type="ORF">EIZ62_05560</name>
</gene>
<sequence>MPTDRSAPAGGDVTSPAARWEPGAGAVDGSDGGAAWAWPAEGLALGRAARVRPPPTRATAVAATARRRCFFHRASWRRRAARPCPVDAAPPGAAFSSGVPGCGAAGPGAVVGVSPYPCGAGRSSVVTASVGAVEATALWRRPAAGAMSGAYAPHPGHTNAPLRFRRHAEQ</sequence>